<proteinExistence type="predicted"/>
<dbReference type="Proteomes" id="UP000005561">
    <property type="component" value="Unassembled WGS sequence"/>
</dbReference>
<dbReference type="AlphaFoldDB" id="C6LFC5"/>
<evidence type="ECO:0000313" key="2">
    <source>
        <dbReference type="EMBL" id="EET60864.1"/>
    </source>
</evidence>
<keyword evidence="3" id="KW-1185">Reference proteome</keyword>
<organism evidence="2 3">
    <name type="scientific">Marvinbryantia formatexigens DSM 14469</name>
    <dbReference type="NCBI Taxonomy" id="478749"/>
    <lineage>
        <taxon>Bacteria</taxon>
        <taxon>Bacillati</taxon>
        <taxon>Bacillota</taxon>
        <taxon>Clostridia</taxon>
        <taxon>Lachnospirales</taxon>
        <taxon>Lachnospiraceae</taxon>
        <taxon>Marvinbryantia</taxon>
    </lineage>
</organism>
<feature type="domain" description="Transposase InsH N-terminal" evidence="1">
    <location>
        <begin position="24"/>
        <end position="112"/>
    </location>
</feature>
<gene>
    <name evidence="2" type="ORF">BRYFOR_07327</name>
</gene>
<sequence>MIPYNQLSLADIFSDCQEIFESDRPQFLSLLQQHIDLDEIVPASFRKHFYASTGRSRKYPLNAFLWALIIQRIFSVPTDSLLLVFLQYSRHLREFRGFNKVPDASKITRFKQDFLEDLQLLFHHLVDLTEPVCQAIDSARADMTIFDSSGIEAWVTENNPKYSNRIIKQLKAYAKTMHFDQNYDPYKAAYGSMPSHAAANPDIKQLYIDGHFCYAYKFGIVTNGLGIVRHIDLYNKDFFDKHPEIIPGKKSGSPDEDKSVHDARLLIPTLQDLFAAHPLISPDIFLGDAAFDSARLYKELLSGDTFGMDADGNGIHFRKAYIPLNSRSGLGNNDYPVNENGIPCCPIDHSLPMKYEGTSKRRNGIVRYKFSCPKVRWEKNPSTGKYHRVCHCDTPCTSSPCGRMVYLYPEKDFRTYPGTVRGTEEWNDTYRIRTTVERSISHFKD</sequence>
<dbReference type="RefSeq" id="WP_006862119.1">
    <property type="nucleotide sequence ID" value="NZ_ACCL02000009.1"/>
</dbReference>
<dbReference type="InterPro" id="IPR008490">
    <property type="entry name" value="Transposase_InsH_N"/>
</dbReference>
<protein>
    <recommendedName>
        <fullName evidence="1">Transposase InsH N-terminal domain-containing protein</fullName>
    </recommendedName>
</protein>
<dbReference type="eggNOG" id="COG3039">
    <property type="taxonomic scope" value="Bacteria"/>
</dbReference>
<name>C6LFC5_9FIRM</name>
<dbReference type="OrthoDB" id="1706305at2"/>
<feature type="non-terminal residue" evidence="2">
    <location>
        <position position="445"/>
    </location>
</feature>
<evidence type="ECO:0000313" key="3">
    <source>
        <dbReference type="Proteomes" id="UP000005561"/>
    </source>
</evidence>
<comment type="caution">
    <text evidence="2">The sequence shown here is derived from an EMBL/GenBank/DDBJ whole genome shotgun (WGS) entry which is preliminary data.</text>
</comment>
<dbReference type="EMBL" id="ACCL02000009">
    <property type="protein sequence ID" value="EET60864.1"/>
    <property type="molecule type" value="Genomic_DNA"/>
</dbReference>
<reference evidence="2" key="1">
    <citation type="submission" date="2009-07" db="EMBL/GenBank/DDBJ databases">
        <authorList>
            <person name="Weinstock G."/>
            <person name="Sodergren E."/>
            <person name="Clifton S."/>
            <person name="Fulton L."/>
            <person name="Fulton B."/>
            <person name="Courtney L."/>
            <person name="Fronick C."/>
            <person name="Harrison M."/>
            <person name="Strong C."/>
            <person name="Farmer C."/>
            <person name="Delahaunty K."/>
            <person name="Markovic C."/>
            <person name="Hall O."/>
            <person name="Minx P."/>
            <person name="Tomlinson C."/>
            <person name="Mitreva M."/>
            <person name="Nelson J."/>
            <person name="Hou S."/>
            <person name="Wollam A."/>
            <person name="Pepin K.H."/>
            <person name="Johnson M."/>
            <person name="Bhonagiri V."/>
            <person name="Nash W.E."/>
            <person name="Warren W."/>
            <person name="Chinwalla A."/>
            <person name="Mardis E.R."/>
            <person name="Wilson R.K."/>
        </authorList>
    </citation>
    <scope>NUCLEOTIDE SEQUENCE [LARGE SCALE GENOMIC DNA]</scope>
    <source>
        <strain evidence="2">DSM 14469</strain>
    </source>
</reference>
<evidence type="ECO:0000259" key="1">
    <source>
        <dbReference type="Pfam" id="PF05598"/>
    </source>
</evidence>
<dbReference type="Pfam" id="PF05598">
    <property type="entry name" value="DUF772"/>
    <property type="match status" value="1"/>
</dbReference>
<accession>C6LFC5</accession>